<evidence type="ECO:0000313" key="5">
    <source>
        <dbReference type="EMBL" id="KAK1772162.1"/>
    </source>
</evidence>
<dbReference type="AlphaFoldDB" id="A0AAJ0CBD1"/>
<dbReference type="InterPro" id="IPR036249">
    <property type="entry name" value="Thioredoxin-like_sf"/>
</dbReference>
<accession>A0AAJ0CBD1</accession>
<dbReference type="Proteomes" id="UP001244011">
    <property type="component" value="Unassembled WGS sequence"/>
</dbReference>
<feature type="compositionally biased region" description="Basic and acidic residues" evidence="2">
    <location>
        <begin position="338"/>
        <end position="353"/>
    </location>
</feature>
<gene>
    <name evidence="5" type="ORF">QBC33DRAFT_553619</name>
</gene>
<evidence type="ECO:0000256" key="3">
    <source>
        <dbReference type="SAM" id="SignalP"/>
    </source>
</evidence>
<dbReference type="GeneID" id="85312617"/>
<dbReference type="InterPro" id="IPR013766">
    <property type="entry name" value="Thioredoxin_domain"/>
</dbReference>
<evidence type="ECO:0000313" key="6">
    <source>
        <dbReference type="Proteomes" id="UP001244011"/>
    </source>
</evidence>
<feature type="region of interest" description="Disordered" evidence="2">
    <location>
        <begin position="334"/>
        <end position="353"/>
    </location>
</feature>
<feature type="domain" description="Thioredoxin" evidence="4">
    <location>
        <begin position="22"/>
        <end position="118"/>
    </location>
</feature>
<organism evidence="5 6">
    <name type="scientific">Phialemonium atrogriseum</name>
    <dbReference type="NCBI Taxonomy" id="1093897"/>
    <lineage>
        <taxon>Eukaryota</taxon>
        <taxon>Fungi</taxon>
        <taxon>Dikarya</taxon>
        <taxon>Ascomycota</taxon>
        <taxon>Pezizomycotina</taxon>
        <taxon>Sordariomycetes</taxon>
        <taxon>Sordariomycetidae</taxon>
        <taxon>Cephalothecales</taxon>
        <taxon>Cephalothecaceae</taxon>
        <taxon>Phialemonium</taxon>
    </lineage>
</organism>
<sequence length="353" mass="39891">MRPRRTLLLVVAAGLSFGWNHATESGFRKALRSNDYTLAAFIFPTQDASKTLENQWASIQEAEGDRNVASLDCAEVPKLCEELDVASYPAIRLFRHQGDTMERYRGPRKARPIIAYLRRALRPTMSTVDSKNITLFRSIDDVVFVAHLLPRDTNLHDRFEALAGQYHDRSSFAVASDAQDQSEITCYNNLDEVQMSTAELSAVESLENFVRLCSAPLIPELTRRNELQYLSSSKSLVRYFASSDKERDHFAREMRPLAKKYHEYLLFATIDTNEYPETLAVFGHQPGSTRVLSVQNPSNGHIFPYSGAKQISPEVVEAFLVDITNGKVTSWSGQLPHGWKEEGADEGMKHEEL</sequence>
<dbReference type="GO" id="GO:0006457">
    <property type="term" value="P:protein folding"/>
    <property type="evidence" value="ECO:0007669"/>
    <property type="project" value="TreeGrafter"/>
</dbReference>
<keyword evidence="6" id="KW-1185">Reference proteome</keyword>
<name>A0AAJ0CBD1_9PEZI</name>
<reference evidence="5" key="1">
    <citation type="submission" date="2023-06" db="EMBL/GenBank/DDBJ databases">
        <title>Genome-scale phylogeny and comparative genomics of the fungal order Sordariales.</title>
        <authorList>
            <consortium name="Lawrence Berkeley National Laboratory"/>
            <person name="Hensen N."/>
            <person name="Bonometti L."/>
            <person name="Westerberg I."/>
            <person name="Brannstrom I.O."/>
            <person name="Guillou S."/>
            <person name="Cros-Aarteil S."/>
            <person name="Calhoun S."/>
            <person name="Haridas S."/>
            <person name="Kuo A."/>
            <person name="Mondo S."/>
            <person name="Pangilinan J."/>
            <person name="Riley R."/>
            <person name="Labutti K."/>
            <person name="Andreopoulos B."/>
            <person name="Lipzen A."/>
            <person name="Chen C."/>
            <person name="Yanf M."/>
            <person name="Daum C."/>
            <person name="Ng V."/>
            <person name="Clum A."/>
            <person name="Steindorff A."/>
            <person name="Ohm R."/>
            <person name="Martin F."/>
            <person name="Silar P."/>
            <person name="Natvig D."/>
            <person name="Lalanne C."/>
            <person name="Gautier V."/>
            <person name="Ament-Velasquez S.L."/>
            <person name="Kruys A."/>
            <person name="Hutchinson M.I."/>
            <person name="Powell A.J."/>
            <person name="Barry K."/>
            <person name="Miller A.N."/>
            <person name="Grigoriev I.V."/>
            <person name="Debuchy R."/>
            <person name="Gladieux P."/>
            <person name="Thoren M.H."/>
            <person name="Johannesson H."/>
        </authorList>
    </citation>
    <scope>NUCLEOTIDE SEQUENCE</scope>
    <source>
        <strain evidence="5">8032-3</strain>
    </source>
</reference>
<evidence type="ECO:0000256" key="1">
    <source>
        <dbReference type="ARBA" id="ARBA00006347"/>
    </source>
</evidence>
<feature type="chain" id="PRO_5042490483" description="Thioredoxin domain-containing protein" evidence="3">
    <location>
        <begin position="23"/>
        <end position="353"/>
    </location>
</feature>
<dbReference type="PANTHER" id="PTHR18929">
    <property type="entry name" value="PROTEIN DISULFIDE ISOMERASE"/>
    <property type="match status" value="1"/>
</dbReference>
<dbReference type="GO" id="GO:0005783">
    <property type="term" value="C:endoplasmic reticulum"/>
    <property type="evidence" value="ECO:0007669"/>
    <property type="project" value="TreeGrafter"/>
</dbReference>
<proteinExistence type="inferred from homology"/>
<dbReference type="GO" id="GO:0034976">
    <property type="term" value="P:response to endoplasmic reticulum stress"/>
    <property type="evidence" value="ECO:0007669"/>
    <property type="project" value="TreeGrafter"/>
</dbReference>
<evidence type="ECO:0000259" key="4">
    <source>
        <dbReference type="Pfam" id="PF00085"/>
    </source>
</evidence>
<dbReference type="GO" id="GO:0003756">
    <property type="term" value="F:protein disulfide isomerase activity"/>
    <property type="evidence" value="ECO:0007669"/>
    <property type="project" value="TreeGrafter"/>
</dbReference>
<dbReference type="CDD" id="cd02982">
    <property type="entry name" value="PDI_b'_family"/>
    <property type="match status" value="1"/>
</dbReference>
<comment type="caution">
    <text evidence="5">The sequence shown here is derived from an EMBL/GenBank/DDBJ whole genome shotgun (WGS) entry which is preliminary data.</text>
</comment>
<evidence type="ECO:0000256" key="2">
    <source>
        <dbReference type="SAM" id="MobiDB-lite"/>
    </source>
</evidence>
<dbReference type="RefSeq" id="XP_060288375.1">
    <property type="nucleotide sequence ID" value="XM_060429430.1"/>
</dbReference>
<feature type="signal peptide" evidence="3">
    <location>
        <begin position="1"/>
        <end position="22"/>
    </location>
</feature>
<keyword evidence="3" id="KW-0732">Signal</keyword>
<protein>
    <recommendedName>
        <fullName evidence="4">Thioredoxin domain-containing protein</fullName>
    </recommendedName>
</protein>
<comment type="similarity">
    <text evidence="1">Belongs to the protein disulfide isomerase family.</text>
</comment>
<dbReference type="Pfam" id="PF13848">
    <property type="entry name" value="Thioredoxin_6"/>
    <property type="match status" value="1"/>
</dbReference>
<dbReference type="Gene3D" id="3.40.30.10">
    <property type="entry name" value="Glutaredoxin"/>
    <property type="match status" value="2"/>
</dbReference>
<dbReference type="SUPFAM" id="SSF52833">
    <property type="entry name" value="Thioredoxin-like"/>
    <property type="match status" value="2"/>
</dbReference>
<dbReference type="Pfam" id="PF00085">
    <property type="entry name" value="Thioredoxin"/>
    <property type="match status" value="1"/>
</dbReference>
<dbReference type="CDD" id="cd02961">
    <property type="entry name" value="PDI_a_family"/>
    <property type="match status" value="1"/>
</dbReference>
<dbReference type="EMBL" id="MU838997">
    <property type="protein sequence ID" value="KAK1772162.1"/>
    <property type="molecule type" value="Genomic_DNA"/>
</dbReference>